<reference evidence="2" key="1">
    <citation type="journal article" date="2014" name="Int. J. Syst. Evol. Microbiol.">
        <title>Complete genome sequence of Corynebacterium casei LMG S-19264T (=DSM 44701T), isolated from a smear-ripened cheese.</title>
        <authorList>
            <consortium name="US DOE Joint Genome Institute (JGI-PGF)"/>
            <person name="Walter F."/>
            <person name="Albersmeier A."/>
            <person name="Kalinowski J."/>
            <person name="Ruckert C."/>
        </authorList>
    </citation>
    <scope>NUCLEOTIDE SEQUENCE</scope>
    <source>
        <strain evidence="2">CGMCC 4.7398</strain>
    </source>
</reference>
<name>A0A919G7V7_9MICO</name>
<feature type="compositionally biased region" description="Basic and acidic residues" evidence="1">
    <location>
        <begin position="235"/>
        <end position="244"/>
    </location>
</feature>
<dbReference type="GO" id="GO:0016887">
    <property type="term" value="F:ATP hydrolysis activity"/>
    <property type="evidence" value="ECO:0007669"/>
    <property type="project" value="TreeGrafter"/>
</dbReference>
<dbReference type="InterPro" id="IPR050625">
    <property type="entry name" value="ParA/MinD_ATPase"/>
</dbReference>
<dbReference type="EMBL" id="BNAS01000008">
    <property type="protein sequence ID" value="GHH78915.1"/>
    <property type="molecule type" value="Genomic_DNA"/>
</dbReference>
<evidence type="ECO:0000256" key="1">
    <source>
        <dbReference type="SAM" id="MobiDB-lite"/>
    </source>
</evidence>
<dbReference type="PANTHER" id="PTHR43384:SF14">
    <property type="entry name" value="ESX-1 SECRETION-ASSOCIATED PROTEIN ESPI"/>
    <property type="match status" value="1"/>
</dbReference>
<feature type="compositionally biased region" description="Low complexity" evidence="1">
    <location>
        <begin position="212"/>
        <end position="225"/>
    </location>
</feature>
<keyword evidence="3" id="KW-1185">Reference proteome</keyword>
<feature type="region of interest" description="Disordered" evidence="1">
    <location>
        <begin position="190"/>
        <end position="306"/>
    </location>
</feature>
<dbReference type="GO" id="GO:0009898">
    <property type="term" value="C:cytoplasmic side of plasma membrane"/>
    <property type="evidence" value="ECO:0007669"/>
    <property type="project" value="TreeGrafter"/>
</dbReference>
<sequence length="546" mass="57610">MSSDTVPRWPRIDAIVREDGSGEVTIDGTFHPIATGSLEEARVEVLRRVTENAAMVGRPVRASATGPEGLWNLIVHPDGTVVPEEDEIEPQPSPAQSSPMPAPAFDGVPVADLPPAGEPTAADPISGAGVASAVGTDAPGSAVEVDPDETVRRAPRTPEVPDVAASPADGAVPPGASADVADRVRENAAKSLPGSATGKLSLANPVSGPVTPAAGNGSSGSLSAPPSGPVQGTEDGPRSRRETRQSFLTHQQDEDPATRGFRGMLTRMGLRVGPSESERAERADERAVSQHWPGPRTISIVNGKGGAGKTPSTVLLAAVFAQFGGAGVVTWDNNQTRGTLGWRTEQGPHESTLLDLLPQTDRLLGPSAQAADLARYVHHQTRDRFDVLRSKPIAMANEQRIKPQDVDAIHSVLSKYYRMILIDSGNDESDPMWQRMIDLTDQLVVATTTRDDHAEAGALLLEALATRDGRSAYLAQQAVVVVSQADQKESLSELEKVADGYRSLAREVVTIPFDPAMVDGHLRYGALRQETRRAWLGAGAAVAGGL</sequence>
<dbReference type="AlphaFoldDB" id="A0A919G7V7"/>
<dbReference type="SUPFAM" id="SSF52540">
    <property type="entry name" value="P-loop containing nucleoside triphosphate hydrolases"/>
    <property type="match status" value="1"/>
</dbReference>
<organism evidence="2 3">
    <name type="scientific">Promicromonospora soli</name>
    <dbReference type="NCBI Taxonomy" id="2035533"/>
    <lineage>
        <taxon>Bacteria</taxon>
        <taxon>Bacillati</taxon>
        <taxon>Actinomycetota</taxon>
        <taxon>Actinomycetes</taxon>
        <taxon>Micrococcales</taxon>
        <taxon>Promicromonosporaceae</taxon>
        <taxon>Promicromonospora</taxon>
    </lineage>
</organism>
<gene>
    <name evidence="2" type="ORF">GCM10017772_43440</name>
</gene>
<proteinExistence type="predicted"/>
<dbReference type="GO" id="GO:0005829">
    <property type="term" value="C:cytosol"/>
    <property type="evidence" value="ECO:0007669"/>
    <property type="project" value="TreeGrafter"/>
</dbReference>
<protein>
    <recommendedName>
        <fullName evidence="4">MinD-like ATPase involved in chromosome partitioning or flagellar assembly</fullName>
    </recommendedName>
</protein>
<dbReference type="InterPro" id="IPR027417">
    <property type="entry name" value="P-loop_NTPase"/>
</dbReference>
<dbReference type="PANTHER" id="PTHR43384">
    <property type="entry name" value="SEPTUM SITE-DETERMINING PROTEIN MIND HOMOLOG, CHLOROPLASTIC-RELATED"/>
    <property type="match status" value="1"/>
</dbReference>
<evidence type="ECO:0000313" key="2">
    <source>
        <dbReference type="EMBL" id="GHH78915.1"/>
    </source>
</evidence>
<reference evidence="2" key="2">
    <citation type="submission" date="2020-09" db="EMBL/GenBank/DDBJ databases">
        <authorList>
            <person name="Sun Q."/>
            <person name="Zhou Y."/>
        </authorList>
    </citation>
    <scope>NUCLEOTIDE SEQUENCE</scope>
    <source>
        <strain evidence="2">CGMCC 4.7398</strain>
    </source>
</reference>
<dbReference type="Gene3D" id="3.40.50.300">
    <property type="entry name" value="P-loop containing nucleotide triphosphate hydrolases"/>
    <property type="match status" value="1"/>
</dbReference>
<dbReference type="Proteomes" id="UP000627369">
    <property type="component" value="Unassembled WGS sequence"/>
</dbReference>
<dbReference type="RefSeq" id="WP_229872676.1">
    <property type="nucleotide sequence ID" value="NZ_BNAS01000008.1"/>
</dbReference>
<evidence type="ECO:0000313" key="3">
    <source>
        <dbReference type="Proteomes" id="UP000627369"/>
    </source>
</evidence>
<feature type="region of interest" description="Disordered" evidence="1">
    <location>
        <begin position="83"/>
        <end position="177"/>
    </location>
</feature>
<dbReference type="GO" id="GO:0051782">
    <property type="term" value="P:negative regulation of cell division"/>
    <property type="evidence" value="ECO:0007669"/>
    <property type="project" value="TreeGrafter"/>
</dbReference>
<comment type="caution">
    <text evidence="2">The sequence shown here is derived from an EMBL/GenBank/DDBJ whole genome shotgun (WGS) entry which is preliminary data.</text>
</comment>
<accession>A0A919G7V7</accession>
<evidence type="ECO:0008006" key="4">
    <source>
        <dbReference type="Google" id="ProtNLM"/>
    </source>
</evidence>
<dbReference type="GO" id="GO:0005524">
    <property type="term" value="F:ATP binding"/>
    <property type="evidence" value="ECO:0007669"/>
    <property type="project" value="TreeGrafter"/>
</dbReference>
<feature type="compositionally biased region" description="Basic and acidic residues" evidence="1">
    <location>
        <begin position="276"/>
        <end position="288"/>
    </location>
</feature>